<sequence>MATKEGKAIGIDLGTTYSCVGVWQNDRVEIIPNDQGNRTTPSYVAFTDTERLIGDAAKNQVAMNPQNTVFDAKRLIGRRFSDESVQNDMKLWPFKVVPGPAEKPMIVVNYKGEEKKFAAEEISSMVLIKMREVAEAFLGHPVKNAVVTVPAYFNDSQRQATKDAGAISGLNVLRIINEPTAAAIAYGLDKKASRKGEQNVLIFDLGGGTFDVSLLTIEEGIFEVKATAGDTHLGGEDFDNRMVNHFVSEFRRKNKKDISGNARALRRLRTACERAKRTLSSTAQTTIEIDSLYEGIDFYATITRARFEELNMDLFRKCMDPVEKCLRDAKIDKSHVHEVVLVGGSTRIPKVQQLLQDFFNGKELCKSINPDEAVAYGAAVQAAILSGEGDEKVQDLLLLDVTPLSLGLETAGGVMTTLIPRNTTIPTKKEQIFSTYSDNQPGVLIQVFEGERARTKDNNLLGKFELTGIPPAPRGVPQINVCFDIDANGILNVSAEDKTAGVKNKITITNDKGRLSKEEIEKMVKDAERYKAEDEEVKKKVEAKNSLENYAYNMRNTIRDEKIGGKLSSDDKEKIEKAVEEAIHWLEANQLAEVDEFEDKQKELEGICNPIIAKMYQG</sequence>
<feature type="non-terminal residue" evidence="6">
    <location>
        <position position="618"/>
    </location>
</feature>
<dbReference type="Gene3D" id="3.30.420.40">
    <property type="match status" value="2"/>
</dbReference>
<dbReference type="SUPFAM" id="SSF53067">
    <property type="entry name" value="Actin-like ATPase domain"/>
    <property type="match status" value="2"/>
</dbReference>
<dbReference type="FunFam" id="3.30.420.40:FF:000172">
    <property type="entry name" value="Heat shock 70 kDa protein"/>
    <property type="match status" value="1"/>
</dbReference>
<dbReference type="FunFam" id="3.90.640.10:FF:000002">
    <property type="entry name" value="Heat shock 70 kDa"/>
    <property type="match status" value="1"/>
</dbReference>
<evidence type="ECO:0000256" key="5">
    <source>
        <dbReference type="RuleBase" id="RU003322"/>
    </source>
</evidence>
<dbReference type="GO" id="GO:0005524">
    <property type="term" value="F:ATP binding"/>
    <property type="evidence" value="ECO:0007669"/>
    <property type="project" value="UniProtKB-KW"/>
</dbReference>
<dbReference type="Gene3D" id="1.20.1270.10">
    <property type="match status" value="1"/>
</dbReference>
<dbReference type="Gene3D" id="2.60.34.10">
    <property type="entry name" value="Substrate Binding Domain Of DNAk, Chain A, domain 1"/>
    <property type="match status" value="1"/>
</dbReference>
<dbReference type="InterPro" id="IPR013126">
    <property type="entry name" value="Hsp_70_fam"/>
</dbReference>
<proteinExistence type="inferred from homology"/>
<comment type="similarity">
    <text evidence="1 5">Belongs to the heat shock protein 70 family.</text>
</comment>
<dbReference type="Gene3D" id="3.30.30.30">
    <property type="match status" value="1"/>
</dbReference>
<dbReference type="PROSITE" id="PS00329">
    <property type="entry name" value="HSP70_2"/>
    <property type="match status" value="1"/>
</dbReference>
<dbReference type="FunFam" id="3.30.420.40:FF:000465">
    <property type="entry name" value="Heat shock cognate 70 kDa protein 2"/>
    <property type="match status" value="1"/>
</dbReference>
<evidence type="ECO:0000256" key="3">
    <source>
        <dbReference type="ARBA" id="ARBA00022840"/>
    </source>
</evidence>
<evidence type="ECO:0000256" key="4">
    <source>
        <dbReference type="ARBA" id="ARBA00023016"/>
    </source>
</evidence>
<dbReference type="InterPro" id="IPR043129">
    <property type="entry name" value="ATPase_NBD"/>
</dbReference>
<evidence type="ECO:0000256" key="2">
    <source>
        <dbReference type="ARBA" id="ARBA00022741"/>
    </source>
</evidence>
<dbReference type="FunFam" id="2.60.34.10:FF:000002">
    <property type="entry name" value="Heat shock 70 kDa"/>
    <property type="match status" value="1"/>
</dbReference>
<dbReference type="SUPFAM" id="SSF100920">
    <property type="entry name" value="Heat shock protein 70kD (HSP70), peptide-binding domain"/>
    <property type="match status" value="1"/>
</dbReference>
<dbReference type="CDD" id="cd10233">
    <property type="entry name" value="ASKHA_NBD_HSP70_HSPA1"/>
    <property type="match status" value="1"/>
</dbReference>
<protein>
    <submittedName>
        <fullName evidence="6">Heat shock protein 70 kDa</fullName>
    </submittedName>
</protein>
<dbReference type="InterPro" id="IPR029047">
    <property type="entry name" value="HSP70_peptide-bd_sf"/>
</dbReference>
<evidence type="ECO:0000313" key="7">
    <source>
        <dbReference type="Proteomes" id="UP000236291"/>
    </source>
</evidence>
<evidence type="ECO:0000313" key="6">
    <source>
        <dbReference type="EMBL" id="PNX77521.1"/>
    </source>
</evidence>
<dbReference type="GO" id="GO:0006950">
    <property type="term" value="P:response to stress"/>
    <property type="evidence" value="ECO:0007669"/>
    <property type="project" value="UniProtKB-ARBA"/>
</dbReference>
<keyword evidence="2 5" id="KW-0547">Nucleotide-binding</keyword>
<dbReference type="PROSITE" id="PS01036">
    <property type="entry name" value="HSP70_3"/>
    <property type="match status" value="1"/>
</dbReference>
<dbReference type="Proteomes" id="UP000236291">
    <property type="component" value="Unassembled WGS sequence"/>
</dbReference>
<dbReference type="PANTHER" id="PTHR19375">
    <property type="entry name" value="HEAT SHOCK PROTEIN 70KDA"/>
    <property type="match status" value="1"/>
</dbReference>
<dbReference type="InterPro" id="IPR018181">
    <property type="entry name" value="Heat_shock_70_CS"/>
</dbReference>
<accession>A0A2K3LG61</accession>
<dbReference type="Pfam" id="PF00012">
    <property type="entry name" value="HSP70"/>
    <property type="match status" value="1"/>
</dbReference>
<dbReference type="PRINTS" id="PR00301">
    <property type="entry name" value="HEATSHOCK70"/>
</dbReference>
<dbReference type="InterPro" id="IPR029048">
    <property type="entry name" value="HSP70_C_sf"/>
</dbReference>
<dbReference type="EMBL" id="ASHM01032498">
    <property type="protein sequence ID" value="PNX77521.1"/>
    <property type="molecule type" value="Genomic_DNA"/>
</dbReference>
<dbReference type="FunFam" id="3.30.30.30:FF:000019">
    <property type="entry name" value="Heat shock 70 kDa protein"/>
    <property type="match status" value="1"/>
</dbReference>
<dbReference type="AlphaFoldDB" id="A0A2K3LG61"/>
<dbReference type="STRING" id="57577.A0A2K3LG61"/>
<gene>
    <name evidence="6" type="ORF">L195_g033489</name>
</gene>
<dbReference type="FunFam" id="3.30.420.40:FF:000026">
    <property type="entry name" value="Heat shock protein 70"/>
    <property type="match status" value="1"/>
</dbReference>
<reference evidence="6 7" key="2">
    <citation type="journal article" date="2017" name="Front. Plant Sci.">
        <title>Gene Classification and Mining of Molecular Markers Useful in Red Clover (Trifolium pratense) Breeding.</title>
        <authorList>
            <person name="Istvanek J."/>
            <person name="Dluhosova J."/>
            <person name="Dluhos P."/>
            <person name="Patkova L."/>
            <person name="Nedelnik J."/>
            <person name="Repkova J."/>
        </authorList>
    </citation>
    <scope>NUCLEOTIDE SEQUENCE [LARGE SCALE GENOMIC DNA]</scope>
    <source>
        <strain evidence="7">cv. Tatra</strain>
        <tissue evidence="6">Young leaves</tissue>
    </source>
</reference>
<dbReference type="GO" id="GO:0140662">
    <property type="term" value="F:ATP-dependent protein folding chaperone"/>
    <property type="evidence" value="ECO:0007669"/>
    <property type="project" value="InterPro"/>
</dbReference>
<dbReference type="NCBIfam" id="NF001413">
    <property type="entry name" value="PRK00290.1"/>
    <property type="match status" value="1"/>
</dbReference>
<dbReference type="SUPFAM" id="SSF100934">
    <property type="entry name" value="Heat shock protein 70kD (HSP70), C-terminal subdomain"/>
    <property type="match status" value="1"/>
</dbReference>
<organism evidence="6 7">
    <name type="scientific">Trifolium pratense</name>
    <name type="common">Red clover</name>
    <dbReference type="NCBI Taxonomy" id="57577"/>
    <lineage>
        <taxon>Eukaryota</taxon>
        <taxon>Viridiplantae</taxon>
        <taxon>Streptophyta</taxon>
        <taxon>Embryophyta</taxon>
        <taxon>Tracheophyta</taxon>
        <taxon>Spermatophyta</taxon>
        <taxon>Magnoliopsida</taxon>
        <taxon>eudicotyledons</taxon>
        <taxon>Gunneridae</taxon>
        <taxon>Pentapetalae</taxon>
        <taxon>rosids</taxon>
        <taxon>fabids</taxon>
        <taxon>Fabales</taxon>
        <taxon>Fabaceae</taxon>
        <taxon>Papilionoideae</taxon>
        <taxon>50 kb inversion clade</taxon>
        <taxon>NPAAA clade</taxon>
        <taxon>Hologalegina</taxon>
        <taxon>IRL clade</taxon>
        <taxon>Trifolieae</taxon>
        <taxon>Trifolium</taxon>
    </lineage>
</organism>
<dbReference type="Gene3D" id="3.90.640.10">
    <property type="entry name" value="Actin, Chain A, domain 4"/>
    <property type="match status" value="1"/>
</dbReference>
<keyword evidence="3 5" id="KW-0067">ATP-binding</keyword>
<keyword evidence="4 6" id="KW-0346">Stress response</keyword>
<dbReference type="PROSITE" id="PS00297">
    <property type="entry name" value="HSP70_1"/>
    <property type="match status" value="1"/>
</dbReference>
<comment type="caution">
    <text evidence="6">The sequence shown here is derived from an EMBL/GenBank/DDBJ whole genome shotgun (WGS) entry which is preliminary data.</text>
</comment>
<reference evidence="6 7" key="1">
    <citation type="journal article" date="2014" name="Am. J. Bot.">
        <title>Genome assembly and annotation for red clover (Trifolium pratense; Fabaceae).</title>
        <authorList>
            <person name="Istvanek J."/>
            <person name="Jaros M."/>
            <person name="Krenek A."/>
            <person name="Repkova J."/>
        </authorList>
    </citation>
    <scope>NUCLEOTIDE SEQUENCE [LARGE SCALE GENOMIC DNA]</scope>
    <source>
        <strain evidence="7">cv. Tatra</strain>
        <tissue evidence="6">Young leaves</tissue>
    </source>
</reference>
<dbReference type="FunFam" id="1.20.1270.10:FF:000005">
    <property type="entry name" value="heat shock cognate 70 kDa protein-like"/>
    <property type="match status" value="1"/>
</dbReference>
<name>A0A2K3LG61_TRIPR</name>
<evidence type="ECO:0000256" key="1">
    <source>
        <dbReference type="ARBA" id="ARBA00007381"/>
    </source>
</evidence>